<dbReference type="InterPro" id="IPR050109">
    <property type="entry name" value="HTH-type_TetR-like_transc_reg"/>
</dbReference>
<protein>
    <submittedName>
        <fullName evidence="4">TetR/AcrR family transcriptional regulator</fullName>
    </submittedName>
</protein>
<dbReference type="AlphaFoldDB" id="A0A5C5RDB4"/>
<dbReference type="InterPro" id="IPR001647">
    <property type="entry name" value="HTH_TetR"/>
</dbReference>
<dbReference type="GO" id="GO:0003700">
    <property type="term" value="F:DNA-binding transcription factor activity"/>
    <property type="evidence" value="ECO:0007669"/>
    <property type="project" value="TreeGrafter"/>
</dbReference>
<dbReference type="Gene3D" id="1.10.357.10">
    <property type="entry name" value="Tetracycline Repressor, domain 2"/>
    <property type="match status" value="1"/>
</dbReference>
<dbReference type="Proteomes" id="UP000317291">
    <property type="component" value="Unassembled WGS sequence"/>
</dbReference>
<reference evidence="4 5" key="1">
    <citation type="submission" date="2019-06" db="EMBL/GenBank/DDBJ databases">
        <title>Tsukamurella conjunctivitidis sp. nov., Tsukamurella assacharolytica sp. nov. and Tsukamurella sputae sp. nov. isolated from patients with conjunctivitis, bacteraemia (lymphoma) and respiratory infection (sputum) in Hong Kong.</title>
        <authorList>
            <person name="Teng J.L.L."/>
            <person name="Lee H.H."/>
            <person name="Fong J.Y.H."/>
            <person name="Fok K.M.N."/>
            <person name="Lau S.K.P."/>
            <person name="Woo P.C.Y."/>
        </authorList>
    </citation>
    <scope>NUCLEOTIDE SEQUENCE [LARGE SCALE GENOMIC DNA]</scope>
    <source>
        <strain evidence="4 5">HKU71</strain>
    </source>
</reference>
<dbReference type="GO" id="GO:0000976">
    <property type="term" value="F:transcription cis-regulatory region binding"/>
    <property type="evidence" value="ECO:0007669"/>
    <property type="project" value="TreeGrafter"/>
</dbReference>
<dbReference type="Pfam" id="PF00440">
    <property type="entry name" value="TetR_N"/>
    <property type="match status" value="1"/>
</dbReference>
<evidence type="ECO:0000259" key="3">
    <source>
        <dbReference type="PROSITE" id="PS50977"/>
    </source>
</evidence>
<dbReference type="PROSITE" id="PS50977">
    <property type="entry name" value="HTH_TETR_2"/>
    <property type="match status" value="1"/>
</dbReference>
<gene>
    <name evidence="4" type="ORF">FK529_08375</name>
</gene>
<dbReference type="OrthoDB" id="1669699at2"/>
<dbReference type="Pfam" id="PF17932">
    <property type="entry name" value="TetR_C_24"/>
    <property type="match status" value="1"/>
</dbReference>
<evidence type="ECO:0000313" key="4">
    <source>
        <dbReference type="EMBL" id="TWS20131.1"/>
    </source>
</evidence>
<proteinExistence type="predicted"/>
<feature type="DNA-binding region" description="H-T-H motif" evidence="2">
    <location>
        <begin position="34"/>
        <end position="53"/>
    </location>
</feature>
<sequence>MTEADAPSRADATRARLLAAAAEAFADRGFHGTTTRDIAAAAGMSPAAVYVHYKSKEQLLHHLSRVGHERIIETIDAVDDPAHSPTVRLAATMRAFATHHASSHTSVRVVNYELDALSPEHRAEIGTLRREITRRLRAIVDAGVADGSFDTPDPRMATIAVLSSGIDIGRWYHDGGEITPDRIGDFYADLALRTVGARTTDSTDSADTPH</sequence>
<keyword evidence="5" id="KW-1185">Reference proteome</keyword>
<dbReference type="SUPFAM" id="SSF46689">
    <property type="entry name" value="Homeodomain-like"/>
    <property type="match status" value="1"/>
</dbReference>
<dbReference type="PANTHER" id="PTHR30055">
    <property type="entry name" value="HTH-TYPE TRANSCRIPTIONAL REGULATOR RUTR"/>
    <property type="match status" value="1"/>
</dbReference>
<organism evidence="4 5">
    <name type="scientific">Tsukamurella asaccharolytica</name>
    <dbReference type="NCBI Taxonomy" id="2592067"/>
    <lineage>
        <taxon>Bacteria</taxon>
        <taxon>Bacillati</taxon>
        <taxon>Actinomycetota</taxon>
        <taxon>Actinomycetes</taxon>
        <taxon>Mycobacteriales</taxon>
        <taxon>Tsukamurellaceae</taxon>
        <taxon>Tsukamurella</taxon>
    </lineage>
</organism>
<name>A0A5C5RDB4_9ACTN</name>
<evidence type="ECO:0000313" key="5">
    <source>
        <dbReference type="Proteomes" id="UP000317291"/>
    </source>
</evidence>
<dbReference type="PRINTS" id="PR00455">
    <property type="entry name" value="HTHTETR"/>
</dbReference>
<evidence type="ECO:0000256" key="1">
    <source>
        <dbReference type="ARBA" id="ARBA00023125"/>
    </source>
</evidence>
<dbReference type="SUPFAM" id="SSF48498">
    <property type="entry name" value="Tetracyclin repressor-like, C-terminal domain"/>
    <property type="match status" value="1"/>
</dbReference>
<feature type="domain" description="HTH tetR-type" evidence="3">
    <location>
        <begin position="11"/>
        <end position="71"/>
    </location>
</feature>
<dbReference type="EMBL" id="VIGW01000003">
    <property type="protein sequence ID" value="TWS20131.1"/>
    <property type="molecule type" value="Genomic_DNA"/>
</dbReference>
<evidence type="ECO:0000256" key="2">
    <source>
        <dbReference type="PROSITE-ProRule" id="PRU00335"/>
    </source>
</evidence>
<keyword evidence="1 2" id="KW-0238">DNA-binding</keyword>
<dbReference type="PANTHER" id="PTHR30055:SF200">
    <property type="entry name" value="HTH-TYPE TRANSCRIPTIONAL REPRESSOR BDCR"/>
    <property type="match status" value="1"/>
</dbReference>
<dbReference type="RefSeq" id="WP_146560509.1">
    <property type="nucleotide sequence ID" value="NZ_VIGW01000003.1"/>
</dbReference>
<dbReference type="InterPro" id="IPR036271">
    <property type="entry name" value="Tet_transcr_reg_TetR-rel_C_sf"/>
</dbReference>
<accession>A0A5C5RDB4</accession>
<comment type="caution">
    <text evidence="4">The sequence shown here is derived from an EMBL/GenBank/DDBJ whole genome shotgun (WGS) entry which is preliminary data.</text>
</comment>
<dbReference type="InterPro" id="IPR009057">
    <property type="entry name" value="Homeodomain-like_sf"/>
</dbReference>
<dbReference type="InterPro" id="IPR041490">
    <property type="entry name" value="KstR2_TetR_C"/>
</dbReference>